<evidence type="ECO:0000256" key="2">
    <source>
        <dbReference type="ARBA" id="ARBA00022630"/>
    </source>
</evidence>
<dbReference type="Pfam" id="PF07992">
    <property type="entry name" value="Pyr_redox_2"/>
    <property type="match status" value="2"/>
</dbReference>
<dbReference type="SUPFAM" id="SSF51905">
    <property type="entry name" value="FAD/NAD(P)-binding domain"/>
    <property type="match status" value="2"/>
</dbReference>
<evidence type="ECO:0000313" key="9">
    <source>
        <dbReference type="Proteomes" id="UP000322214"/>
    </source>
</evidence>
<organism evidence="8 9">
    <name type="scientific">Mariniblastus fucicola</name>
    <dbReference type="NCBI Taxonomy" id="980251"/>
    <lineage>
        <taxon>Bacteria</taxon>
        <taxon>Pseudomonadati</taxon>
        <taxon>Planctomycetota</taxon>
        <taxon>Planctomycetia</taxon>
        <taxon>Pirellulales</taxon>
        <taxon>Pirellulaceae</taxon>
        <taxon>Mariniblastus</taxon>
    </lineage>
</organism>
<dbReference type="Proteomes" id="UP000322214">
    <property type="component" value="Chromosome"/>
</dbReference>
<dbReference type="AlphaFoldDB" id="A0A5B9PE10"/>
<keyword evidence="3" id="KW-0874">Quinone</keyword>
<protein>
    <submittedName>
        <fullName evidence="8">Sulfide dehydrogenase [flavocytochrome c] flavoprotein chain</fullName>
        <ecNumber evidence="8">1.8.2.3</ecNumber>
    </submittedName>
</protein>
<dbReference type="GO" id="GO:0048038">
    <property type="term" value="F:quinone binding"/>
    <property type="evidence" value="ECO:0007669"/>
    <property type="project" value="UniProtKB-KW"/>
</dbReference>
<evidence type="ECO:0000259" key="7">
    <source>
        <dbReference type="Pfam" id="PF07992"/>
    </source>
</evidence>
<dbReference type="PANTHER" id="PTHR10632">
    <property type="entry name" value="SULFIDE:QUINONE OXIDOREDUCTASE"/>
    <property type="match status" value="1"/>
</dbReference>
<dbReference type="FunFam" id="3.50.50.60:FF:000034">
    <property type="entry name" value="sulfide:quinone oxidoreductase, mitochondrial"/>
    <property type="match status" value="1"/>
</dbReference>
<dbReference type="GO" id="GO:0071949">
    <property type="term" value="F:FAD binding"/>
    <property type="evidence" value="ECO:0007669"/>
    <property type="project" value="TreeGrafter"/>
</dbReference>
<dbReference type="GO" id="GO:0070225">
    <property type="term" value="F:sulfide dehydrogenase activity"/>
    <property type="evidence" value="ECO:0007669"/>
    <property type="project" value="UniProtKB-EC"/>
</dbReference>
<feature type="domain" description="FAD/NAD(P)-binding" evidence="7">
    <location>
        <begin position="192"/>
        <end position="301"/>
    </location>
</feature>
<evidence type="ECO:0000256" key="5">
    <source>
        <dbReference type="ARBA" id="ARBA00022946"/>
    </source>
</evidence>
<keyword evidence="2" id="KW-0285">Flavoprotein</keyword>
<evidence type="ECO:0000256" key="4">
    <source>
        <dbReference type="ARBA" id="ARBA00022827"/>
    </source>
</evidence>
<name>A0A5B9PE10_9BACT</name>
<comment type="cofactor">
    <cofactor evidence="1">
        <name>FAD</name>
        <dbReference type="ChEBI" id="CHEBI:57692"/>
    </cofactor>
</comment>
<keyword evidence="6 8" id="KW-0560">Oxidoreductase</keyword>
<reference evidence="8 9" key="1">
    <citation type="submission" date="2019-08" db="EMBL/GenBank/DDBJ databases">
        <title>Deep-cultivation of Planctomycetes and their phenomic and genomic characterization uncovers novel biology.</title>
        <authorList>
            <person name="Wiegand S."/>
            <person name="Jogler M."/>
            <person name="Boedeker C."/>
            <person name="Pinto D."/>
            <person name="Vollmers J."/>
            <person name="Rivas-Marin E."/>
            <person name="Kohn T."/>
            <person name="Peeters S.H."/>
            <person name="Heuer A."/>
            <person name="Rast P."/>
            <person name="Oberbeckmann S."/>
            <person name="Bunk B."/>
            <person name="Jeske O."/>
            <person name="Meyerdierks A."/>
            <person name="Storesund J.E."/>
            <person name="Kallscheuer N."/>
            <person name="Luecker S."/>
            <person name="Lage O.M."/>
            <person name="Pohl T."/>
            <person name="Merkel B.J."/>
            <person name="Hornburger P."/>
            <person name="Mueller R.-W."/>
            <person name="Bruemmer F."/>
            <person name="Labrenz M."/>
            <person name="Spormann A.M."/>
            <person name="Op den Camp H."/>
            <person name="Overmann J."/>
            <person name="Amann R."/>
            <person name="Jetten M.S.M."/>
            <person name="Mascher T."/>
            <person name="Medema M.H."/>
            <person name="Devos D.P."/>
            <person name="Kaster A.-K."/>
            <person name="Ovreas L."/>
            <person name="Rohde M."/>
            <person name="Galperin M.Y."/>
            <person name="Jogler C."/>
        </authorList>
    </citation>
    <scope>NUCLEOTIDE SEQUENCE [LARGE SCALE GENOMIC DNA]</scope>
    <source>
        <strain evidence="8 9">FC18</strain>
    </source>
</reference>
<keyword evidence="9" id="KW-1185">Reference proteome</keyword>
<dbReference type="Gene3D" id="3.50.50.60">
    <property type="entry name" value="FAD/NAD(P)-binding domain"/>
    <property type="match status" value="2"/>
</dbReference>
<dbReference type="GO" id="GO:0070221">
    <property type="term" value="P:sulfide oxidation, using sulfide:quinone oxidoreductase"/>
    <property type="evidence" value="ECO:0007669"/>
    <property type="project" value="TreeGrafter"/>
</dbReference>
<accession>A0A5B9PE10</accession>
<dbReference type="InterPro" id="IPR023753">
    <property type="entry name" value="FAD/NAD-binding_dom"/>
</dbReference>
<feature type="domain" description="FAD/NAD(P)-binding" evidence="7">
    <location>
        <begin position="5"/>
        <end position="119"/>
    </location>
</feature>
<dbReference type="InterPro" id="IPR036188">
    <property type="entry name" value="FAD/NAD-bd_sf"/>
</dbReference>
<sequence>MSNPKIVIVGGGSAGLTTAAHLLNSRSELDVTIIEPSEKHYYQPLWTLIGGGVFPKEESEREQADFIPHGATWMKDAVESFDPENNTVKTVGGESVPYDYLVVCPGLQLNWSETKGLTKDIVGKHGICSNYSYDTVETTWETIRNFKGGTALFTHPDTPVKCGGAPQKICYLAEDYFRKQGIRDQCNVVFALAKPRIFAVDPYATTLEKRVKRKDIDVRLQHNLVEIRPETKEAVFEHLDTGEESVIKYDMLHVTPRMGPRDFVKNSPLAAEDGWVDVDKHTTQHVRYPNVFALGDTSNLPTSKTGAAIRKQAPTASENILCLIDGKPLSGHYTGYTSCPLVTSYSTMVLAEFDYDKNPMESFPFDQSQERFSMYMLKKYGLPNLYWHGMLRGRA</sequence>
<proteinExistence type="predicted"/>
<evidence type="ECO:0000313" key="8">
    <source>
        <dbReference type="EMBL" id="QEG23729.1"/>
    </source>
</evidence>
<dbReference type="GO" id="GO:0070224">
    <property type="term" value="F:sulfide:quinone oxidoreductase activity"/>
    <property type="evidence" value="ECO:0007669"/>
    <property type="project" value="TreeGrafter"/>
</dbReference>
<evidence type="ECO:0000256" key="3">
    <source>
        <dbReference type="ARBA" id="ARBA00022719"/>
    </source>
</evidence>
<dbReference type="STRING" id="980251.GCA_001642875_04321"/>
<gene>
    <name evidence="8" type="primary">fccB</name>
    <name evidence="8" type="ORF">MFFC18_36310</name>
</gene>
<dbReference type="KEGG" id="mff:MFFC18_36310"/>
<evidence type="ECO:0000256" key="1">
    <source>
        <dbReference type="ARBA" id="ARBA00001974"/>
    </source>
</evidence>
<keyword evidence="4" id="KW-0274">FAD</keyword>
<dbReference type="EC" id="1.8.2.3" evidence="8"/>
<dbReference type="InterPro" id="IPR015904">
    <property type="entry name" value="Sulphide_quinone_reductase"/>
</dbReference>
<dbReference type="EMBL" id="CP042912">
    <property type="protein sequence ID" value="QEG23729.1"/>
    <property type="molecule type" value="Genomic_DNA"/>
</dbReference>
<dbReference type="PANTHER" id="PTHR10632:SF2">
    <property type="entry name" value="SULFIDE:QUINONE OXIDOREDUCTASE, MITOCHONDRIAL"/>
    <property type="match status" value="1"/>
</dbReference>
<dbReference type="RefSeq" id="WP_075086167.1">
    <property type="nucleotide sequence ID" value="NZ_CP042912.1"/>
</dbReference>
<keyword evidence="5" id="KW-0809">Transit peptide</keyword>
<dbReference type="OrthoDB" id="9805710at2"/>
<evidence type="ECO:0000256" key="6">
    <source>
        <dbReference type="ARBA" id="ARBA00023002"/>
    </source>
</evidence>